<evidence type="ECO:0000256" key="1">
    <source>
        <dbReference type="ARBA" id="ARBA00004141"/>
    </source>
</evidence>
<keyword evidence="3 7" id="KW-0812">Transmembrane</keyword>
<feature type="transmembrane region" description="Helical" evidence="7">
    <location>
        <begin position="781"/>
        <end position="806"/>
    </location>
</feature>
<dbReference type="InterPro" id="IPR037272">
    <property type="entry name" value="SNS_sf"/>
</dbReference>
<name>A0ABM3W143_ERIEU</name>
<feature type="transmembrane region" description="Helical" evidence="7">
    <location>
        <begin position="268"/>
        <end position="287"/>
    </location>
</feature>
<dbReference type="PANTHER" id="PTHR11616">
    <property type="entry name" value="SODIUM/CHLORIDE DEPENDENT TRANSPORTER"/>
    <property type="match status" value="1"/>
</dbReference>
<comment type="subcellular location">
    <subcellularLocation>
        <location evidence="1">Membrane</location>
        <topology evidence="1">Multi-pass membrane protein</topology>
    </subcellularLocation>
</comment>
<feature type="region of interest" description="Disordered" evidence="6">
    <location>
        <begin position="1"/>
        <end position="82"/>
    </location>
</feature>
<evidence type="ECO:0000256" key="3">
    <source>
        <dbReference type="ARBA" id="ARBA00022692"/>
    </source>
</evidence>
<feature type="transmembrane region" description="Helical" evidence="7">
    <location>
        <begin position="308"/>
        <end position="328"/>
    </location>
</feature>
<organism evidence="8 9">
    <name type="scientific">Erinaceus europaeus</name>
    <name type="common">Western European hedgehog</name>
    <dbReference type="NCBI Taxonomy" id="9365"/>
    <lineage>
        <taxon>Eukaryota</taxon>
        <taxon>Metazoa</taxon>
        <taxon>Chordata</taxon>
        <taxon>Craniata</taxon>
        <taxon>Vertebrata</taxon>
        <taxon>Euteleostomi</taxon>
        <taxon>Mammalia</taxon>
        <taxon>Eutheria</taxon>
        <taxon>Laurasiatheria</taxon>
        <taxon>Eulipotyphla</taxon>
        <taxon>Erinaceidae</taxon>
        <taxon>Erinaceinae</taxon>
        <taxon>Erinaceus</taxon>
    </lineage>
</organism>
<protein>
    <submittedName>
        <fullName evidence="9">Orphan sodium- and chloride-dependent neurotransmitter transporter NTT5 isoform X2</fullName>
    </submittedName>
</protein>
<feature type="compositionally biased region" description="Polar residues" evidence="6">
    <location>
        <begin position="1"/>
        <end position="18"/>
    </location>
</feature>
<gene>
    <name evidence="9" type="primary">LOC103125223</name>
</gene>
<feature type="compositionally biased region" description="Basic and acidic residues" evidence="6">
    <location>
        <begin position="24"/>
        <end position="41"/>
    </location>
</feature>
<reference evidence="9" key="2">
    <citation type="submission" date="2025-08" db="UniProtKB">
        <authorList>
            <consortium name="RefSeq"/>
        </authorList>
    </citation>
    <scope>IDENTIFICATION</scope>
</reference>
<feature type="transmembrane region" description="Helical" evidence="7">
    <location>
        <begin position="669"/>
        <end position="690"/>
    </location>
</feature>
<evidence type="ECO:0000256" key="2">
    <source>
        <dbReference type="ARBA" id="ARBA00022448"/>
    </source>
</evidence>
<dbReference type="Proteomes" id="UP001652624">
    <property type="component" value="Chromosome 2"/>
</dbReference>
<feature type="transmembrane region" description="Helical" evidence="7">
    <location>
        <begin position="422"/>
        <end position="442"/>
    </location>
</feature>
<keyword evidence="2" id="KW-0813">Transport</keyword>
<evidence type="ECO:0000313" key="8">
    <source>
        <dbReference type="Proteomes" id="UP001652624"/>
    </source>
</evidence>
<keyword evidence="4 7" id="KW-1133">Transmembrane helix</keyword>
<sequence>MSTEAQTSKSLLASFSSLQEDEPDLRKAEAASESQLEKKTESSSPSLASLPAAATGFSVSPRSQSQEPLAKSPSTDTELSDSFPKSQIWEALDKSLSSNTNLSDYISRNQNLEPLVESSSSDTGLSDSFPRSQVWEALGMSPSTDTELLDSLARSHTWEPLSLPPWVSDTQLLKDRIAKAEAWEAYAWVAQRKISQPRQSSTVDLPLAPVIKNKRSFGAIPKVKKTKAFERPLWSNKFEYILIQLGNTLRPINFFRFSSLWINNGSCIFLIIYVFLMFLVGLPLLFLEMSVGQKAKHGGIATWREMSPWIGGLGYSCIMVCFITSLYLNVTNSWVLAYLVQSFQHPVPWEKCPLLKNSSDFDPECVHTTPSTFYWYRVTLKASDRIEDDGPPALSLILPLFATSSFLCICVISGVKYTGKVMYAFILLPCLILISFCTWSILLKEGVIVRQFLLDANISAIYNINVWYHAGKQVLFTLSLGFGSAVSISSHAKPYTNSFSDALIVVMISLTTTILSTVFILGTLGFWATVIIHRCHEKNAETITDLVIKGKLPAEALPPEYLNDNPTQVFTSWFNNLPQSTRDLVLNFLTECSLEKQLEKVGDGPSFAFLVFTEAMSFIPGSVFWTILFFVFLLSVGLSYLVAITQAIITTLQDTFATSRDCTKLLSVIIFLLLFLCGLFFIRPAGIYYLRLLSEYWAIFPVTVIMILETVAVVQALGVQRLLGNIPFPCQHPVSYFWMWYCLILVLLLSLLVMSLIRLYHYPMTYVAWDSKTSTKVVRDFPLVYVFSLAGLFTIVVLPVPGYFIYCLIQGIPFNPSIGRDSSASLRSLTRGIKQPFKFMQRKKVLSISRDNGTT</sequence>
<feature type="transmembrane region" description="Helical" evidence="7">
    <location>
        <begin position="697"/>
        <end position="718"/>
    </location>
</feature>
<accession>A0ABM3W143</accession>
<feature type="transmembrane region" description="Helical" evidence="7">
    <location>
        <begin position="738"/>
        <end position="760"/>
    </location>
</feature>
<reference evidence="8" key="1">
    <citation type="submission" date="2025-05" db="UniProtKB">
        <authorList>
            <consortium name="RefSeq"/>
        </authorList>
    </citation>
    <scope>NUCLEOTIDE SEQUENCE [LARGE SCALE GENOMIC DNA]</scope>
</reference>
<dbReference type="RefSeq" id="XP_060030293.1">
    <property type="nucleotide sequence ID" value="XM_060174310.1"/>
</dbReference>
<evidence type="ECO:0000313" key="9">
    <source>
        <dbReference type="RefSeq" id="XP_060030293.1"/>
    </source>
</evidence>
<feature type="transmembrane region" description="Helical" evidence="7">
    <location>
        <begin position="623"/>
        <end position="649"/>
    </location>
</feature>
<evidence type="ECO:0000256" key="6">
    <source>
        <dbReference type="SAM" id="MobiDB-lite"/>
    </source>
</evidence>
<evidence type="ECO:0000256" key="4">
    <source>
        <dbReference type="ARBA" id="ARBA00022989"/>
    </source>
</evidence>
<feature type="transmembrane region" description="Helical" evidence="7">
    <location>
        <begin position="393"/>
        <end position="415"/>
    </location>
</feature>
<dbReference type="SUPFAM" id="SSF161070">
    <property type="entry name" value="SNF-like"/>
    <property type="match status" value="1"/>
</dbReference>
<dbReference type="PRINTS" id="PR00176">
    <property type="entry name" value="NANEUSMPORT"/>
</dbReference>
<dbReference type="InterPro" id="IPR000175">
    <property type="entry name" value="Na/ntran_symport"/>
</dbReference>
<dbReference type="GeneID" id="103125223"/>
<evidence type="ECO:0000256" key="5">
    <source>
        <dbReference type="ARBA" id="ARBA00023136"/>
    </source>
</evidence>
<proteinExistence type="predicted"/>
<feature type="transmembrane region" description="Helical" evidence="7">
    <location>
        <begin position="504"/>
        <end position="528"/>
    </location>
</feature>
<dbReference type="Pfam" id="PF00209">
    <property type="entry name" value="SNF"/>
    <property type="match status" value="1"/>
</dbReference>
<dbReference type="PANTHER" id="PTHR11616:SF327">
    <property type="entry name" value="ORPHAN SODIUM- AND CHLORIDE-DEPENDENT NEUROTRANSMITTER TRANSPORTER NTT5"/>
    <property type="match status" value="1"/>
</dbReference>
<feature type="compositionally biased region" description="Low complexity" evidence="6">
    <location>
        <begin position="42"/>
        <end position="54"/>
    </location>
</feature>
<evidence type="ECO:0000256" key="7">
    <source>
        <dbReference type="SAM" id="Phobius"/>
    </source>
</evidence>
<keyword evidence="8" id="KW-1185">Reference proteome</keyword>
<dbReference type="PROSITE" id="PS50267">
    <property type="entry name" value="NA_NEUROTRAN_SYMP_3"/>
    <property type="match status" value="1"/>
</dbReference>
<keyword evidence="5 7" id="KW-0472">Membrane</keyword>
<feature type="compositionally biased region" description="Polar residues" evidence="6">
    <location>
        <begin position="57"/>
        <end position="77"/>
    </location>
</feature>
<feature type="transmembrane region" description="Helical" evidence="7">
    <location>
        <begin position="474"/>
        <end position="492"/>
    </location>
</feature>
<dbReference type="PROSITE" id="PS00754">
    <property type="entry name" value="NA_NEUROTRAN_SYMP_2"/>
    <property type="match status" value="1"/>
</dbReference>